<keyword evidence="10" id="KW-1185">Reference proteome</keyword>
<name>A0A1H3H5F0_EUBBA</name>
<dbReference type="AlphaFoldDB" id="A0A1H3H5F0"/>
<feature type="transmembrane region" description="Helical" evidence="8">
    <location>
        <begin position="145"/>
        <end position="162"/>
    </location>
</feature>
<keyword evidence="6 8" id="KW-1133">Transmembrane helix</keyword>
<feature type="transmembrane region" description="Helical" evidence="8">
    <location>
        <begin position="168"/>
        <end position="188"/>
    </location>
</feature>
<evidence type="ECO:0000256" key="4">
    <source>
        <dbReference type="ARBA" id="ARBA00022692"/>
    </source>
</evidence>
<proteinExistence type="predicted"/>
<keyword evidence="1" id="KW-1003">Cell membrane</keyword>
<dbReference type="GO" id="GO:0016020">
    <property type="term" value="C:membrane"/>
    <property type="evidence" value="ECO:0007669"/>
    <property type="project" value="InterPro"/>
</dbReference>
<dbReference type="RefSeq" id="WP_090245959.1">
    <property type="nucleotide sequence ID" value="NZ_FNOU01000016.1"/>
</dbReference>
<dbReference type="SMART" id="SM00793">
    <property type="entry name" value="AgrB"/>
    <property type="match status" value="1"/>
</dbReference>
<accession>A0A1H3H5F0</accession>
<evidence type="ECO:0000256" key="8">
    <source>
        <dbReference type="SAM" id="Phobius"/>
    </source>
</evidence>
<feature type="transmembrane region" description="Helical" evidence="8">
    <location>
        <begin position="26"/>
        <end position="47"/>
    </location>
</feature>
<sequence>MIKQWGQQMAAVCCREGVLKEKNREAIAFGFEELIFVLINLVVIATIAAFTQALLNALIFCVIYLSLVRLVGIYHAKTRKGCFIKTMIVFVAYLLIMRGVPSDYYVIGSLGSFLFYLITAWSLTPVMHIDKPLTEEQKALNRKKALIYSMVFVAIGGVFFMVGWWQPLFAMAVTLDMVALMAILGYLFNERAPIEV</sequence>
<evidence type="ECO:0000256" key="2">
    <source>
        <dbReference type="ARBA" id="ARBA00022654"/>
    </source>
</evidence>
<evidence type="ECO:0000256" key="3">
    <source>
        <dbReference type="ARBA" id="ARBA00022670"/>
    </source>
</evidence>
<feature type="transmembrane region" description="Helical" evidence="8">
    <location>
        <begin position="83"/>
        <end position="100"/>
    </location>
</feature>
<keyword evidence="4 8" id="KW-0812">Transmembrane</keyword>
<evidence type="ECO:0000256" key="5">
    <source>
        <dbReference type="ARBA" id="ARBA00022801"/>
    </source>
</evidence>
<feature type="transmembrane region" description="Helical" evidence="8">
    <location>
        <begin position="53"/>
        <end position="71"/>
    </location>
</feature>
<feature type="transmembrane region" description="Helical" evidence="8">
    <location>
        <begin position="106"/>
        <end position="124"/>
    </location>
</feature>
<dbReference type="GO" id="GO:0009372">
    <property type="term" value="P:quorum sensing"/>
    <property type="evidence" value="ECO:0007669"/>
    <property type="project" value="UniProtKB-KW"/>
</dbReference>
<keyword evidence="2" id="KW-0673">Quorum sensing</keyword>
<dbReference type="InterPro" id="IPR006741">
    <property type="entry name" value="AgrB"/>
</dbReference>
<dbReference type="OrthoDB" id="1771635at2"/>
<dbReference type="GO" id="GO:0006508">
    <property type="term" value="P:proteolysis"/>
    <property type="evidence" value="ECO:0007669"/>
    <property type="project" value="UniProtKB-KW"/>
</dbReference>
<evidence type="ECO:0000313" key="10">
    <source>
        <dbReference type="Proteomes" id="UP000199652"/>
    </source>
</evidence>
<keyword evidence="3" id="KW-0645">Protease</keyword>
<evidence type="ECO:0000256" key="6">
    <source>
        <dbReference type="ARBA" id="ARBA00022989"/>
    </source>
</evidence>
<gene>
    <name evidence="9" type="ORF">SAMN04488579_11660</name>
</gene>
<organism evidence="9 10">
    <name type="scientific">Eubacterium barkeri</name>
    <name type="common">Clostridium barkeri</name>
    <dbReference type="NCBI Taxonomy" id="1528"/>
    <lineage>
        <taxon>Bacteria</taxon>
        <taxon>Bacillati</taxon>
        <taxon>Bacillota</taxon>
        <taxon>Clostridia</taxon>
        <taxon>Eubacteriales</taxon>
        <taxon>Eubacteriaceae</taxon>
        <taxon>Eubacterium</taxon>
    </lineage>
</organism>
<dbReference type="Proteomes" id="UP000199652">
    <property type="component" value="Unassembled WGS sequence"/>
</dbReference>
<evidence type="ECO:0000256" key="7">
    <source>
        <dbReference type="ARBA" id="ARBA00023136"/>
    </source>
</evidence>
<protein>
    <submittedName>
        <fullName evidence="9">Accessory gene regulator B</fullName>
    </submittedName>
</protein>
<keyword evidence="5" id="KW-0378">Hydrolase</keyword>
<dbReference type="Pfam" id="PF04647">
    <property type="entry name" value="AgrB"/>
    <property type="match status" value="1"/>
</dbReference>
<dbReference type="GO" id="GO:0008233">
    <property type="term" value="F:peptidase activity"/>
    <property type="evidence" value="ECO:0007669"/>
    <property type="project" value="UniProtKB-KW"/>
</dbReference>
<keyword evidence="7 8" id="KW-0472">Membrane</keyword>
<evidence type="ECO:0000313" key="9">
    <source>
        <dbReference type="EMBL" id="SDY10637.1"/>
    </source>
</evidence>
<evidence type="ECO:0000256" key="1">
    <source>
        <dbReference type="ARBA" id="ARBA00022475"/>
    </source>
</evidence>
<dbReference type="EMBL" id="FNOU01000016">
    <property type="protein sequence ID" value="SDY10637.1"/>
    <property type="molecule type" value="Genomic_DNA"/>
</dbReference>
<reference evidence="10" key="1">
    <citation type="submission" date="2016-10" db="EMBL/GenBank/DDBJ databases">
        <authorList>
            <person name="Varghese N."/>
            <person name="Submissions S."/>
        </authorList>
    </citation>
    <scope>NUCLEOTIDE SEQUENCE [LARGE SCALE GENOMIC DNA]</scope>
    <source>
        <strain evidence="10">VPI 5359</strain>
    </source>
</reference>
<dbReference type="STRING" id="1528.SAMN04488579_11660"/>